<protein>
    <submittedName>
        <fullName evidence="2">Uncharacterized protein</fullName>
    </submittedName>
</protein>
<dbReference type="Proteomes" id="UP000030108">
    <property type="component" value="Unassembled WGS sequence"/>
</dbReference>
<name>X8IXW1_9AGAM</name>
<evidence type="ECO:0000313" key="2">
    <source>
        <dbReference type="EMBL" id="EUC54512.1"/>
    </source>
</evidence>
<feature type="compositionally biased region" description="Basic and acidic residues" evidence="1">
    <location>
        <begin position="93"/>
        <end position="130"/>
    </location>
</feature>
<gene>
    <name evidence="2" type="ORF">RSOL_053690</name>
</gene>
<proteinExistence type="predicted"/>
<evidence type="ECO:0000313" key="3">
    <source>
        <dbReference type="Proteomes" id="UP000030108"/>
    </source>
</evidence>
<comment type="caution">
    <text evidence="2">The sequence shown here is derived from an EMBL/GenBank/DDBJ whole genome shotgun (WGS) entry which is preliminary data.</text>
</comment>
<organism evidence="2 3">
    <name type="scientific">Rhizoctonia solani AG-3 Rhs1AP</name>
    <dbReference type="NCBI Taxonomy" id="1086054"/>
    <lineage>
        <taxon>Eukaryota</taxon>
        <taxon>Fungi</taxon>
        <taxon>Dikarya</taxon>
        <taxon>Basidiomycota</taxon>
        <taxon>Agaricomycotina</taxon>
        <taxon>Agaricomycetes</taxon>
        <taxon>Cantharellales</taxon>
        <taxon>Ceratobasidiaceae</taxon>
        <taxon>Rhizoctonia</taxon>
    </lineage>
</organism>
<feature type="non-terminal residue" evidence="2">
    <location>
        <position position="216"/>
    </location>
</feature>
<accession>X8IXW1</accession>
<dbReference type="EMBL" id="JATN01000322">
    <property type="protein sequence ID" value="EUC54512.1"/>
    <property type="molecule type" value="Genomic_DNA"/>
</dbReference>
<reference evidence="3" key="1">
    <citation type="journal article" date="2014" name="Genome Announc.">
        <title>Draft genome sequence of the plant-pathogenic soil fungus Rhizoctonia solani anastomosis group 3 strain Rhs1AP.</title>
        <authorList>
            <person name="Cubeta M.A."/>
            <person name="Thomas E."/>
            <person name="Dean R.A."/>
            <person name="Jabaji S."/>
            <person name="Neate S.M."/>
            <person name="Tavantzis S."/>
            <person name="Toda T."/>
            <person name="Vilgalys R."/>
            <person name="Bharathan N."/>
            <person name="Fedorova-Abrams N."/>
            <person name="Pakala S.B."/>
            <person name="Pakala S.M."/>
            <person name="Zafar N."/>
            <person name="Joardar V."/>
            <person name="Losada L."/>
            <person name="Nierman W.C."/>
        </authorList>
    </citation>
    <scope>NUCLEOTIDE SEQUENCE [LARGE SCALE GENOMIC DNA]</scope>
    <source>
        <strain evidence="3">AG-3</strain>
    </source>
</reference>
<dbReference type="AlphaFoldDB" id="X8IXW1"/>
<feature type="region of interest" description="Disordered" evidence="1">
    <location>
        <begin position="93"/>
        <end position="185"/>
    </location>
</feature>
<sequence>MRTKAKAKPYKDALETWLDAKYDSDECRRWNVRKHWLLPDKVLERLSKDPGISSTDQLDALKPLWNYRHRWGAEVLHLLQDVTNRLDTEKAAQVEEKRHVREEKQRKAEELHRQAESKRYETQKRRHMEDEQLQQSLAEPVTLTPSSSHHPSPFTLDSDDKSRPTKRARLPNLPKDATEAQKEERKQLIAANRRAKERERYRSHYLLQLDCLPADV</sequence>
<evidence type="ECO:0000256" key="1">
    <source>
        <dbReference type="SAM" id="MobiDB-lite"/>
    </source>
</evidence>
<feature type="compositionally biased region" description="Basic and acidic residues" evidence="1">
    <location>
        <begin position="176"/>
        <end position="185"/>
    </location>
</feature>